<proteinExistence type="predicted"/>
<keyword evidence="4" id="KW-1185">Reference proteome</keyword>
<dbReference type="AlphaFoldDB" id="A0A448WFL9"/>
<dbReference type="Proteomes" id="UP000784294">
    <property type="component" value="Unassembled WGS sequence"/>
</dbReference>
<name>A0A448WFL9_9PLAT</name>
<comment type="caution">
    <text evidence="3">The sequence shown here is derived from an EMBL/GenBank/DDBJ whole genome shotgun (WGS) entry which is preliminary data.</text>
</comment>
<keyword evidence="2" id="KW-0812">Transmembrane</keyword>
<evidence type="ECO:0000256" key="1">
    <source>
        <dbReference type="SAM" id="MobiDB-lite"/>
    </source>
</evidence>
<feature type="compositionally biased region" description="Acidic residues" evidence="1">
    <location>
        <begin position="189"/>
        <end position="203"/>
    </location>
</feature>
<gene>
    <name evidence="3" type="ORF">PXEA_LOCUS4034</name>
</gene>
<sequence>MMPTKRLRMHQVHSPTLEIIKHTMDPELAYKDYSIANEAFLSEYVPISCCDLTKYTWYHCLNASSTQRRLDCNLKISFDQQKQLADIYFSYAYTTGCADRLQNFIFPLLIILFTTNAGLEMICMFALSCYLKFSTDLALDDTDDIGSDKIAAAQDNGEATSQKKLDATPKNRIVRLKQPVVNETTPWIDENEEEEEEEATNEA</sequence>
<accession>A0A448WFL9</accession>
<keyword evidence="2" id="KW-0472">Membrane</keyword>
<feature type="region of interest" description="Disordered" evidence="1">
    <location>
        <begin position="183"/>
        <end position="203"/>
    </location>
</feature>
<evidence type="ECO:0000313" key="4">
    <source>
        <dbReference type="Proteomes" id="UP000784294"/>
    </source>
</evidence>
<keyword evidence="2" id="KW-1133">Transmembrane helix</keyword>
<feature type="transmembrane region" description="Helical" evidence="2">
    <location>
        <begin position="104"/>
        <end position="127"/>
    </location>
</feature>
<protein>
    <submittedName>
        <fullName evidence="3">Uncharacterized protein</fullName>
    </submittedName>
</protein>
<evidence type="ECO:0000313" key="3">
    <source>
        <dbReference type="EMBL" id="VEL10594.1"/>
    </source>
</evidence>
<reference evidence="3" key="1">
    <citation type="submission" date="2018-11" db="EMBL/GenBank/DDBJ databases">
        <authorList>
            <consortium name="Pathogen Informatics"/>
        </authorList>
    </citation>
    <scope>NUCLEOTIDE SEQUENCE</scope>
</reference>
<organism evidence="3 4">
    <name type="scientific">Protopolystoma xenopodis</name>
    <dbReference type="NCBI Taxonomy" id="117903"/>
    <lineage>
        <taxon>Eukaryota</taxon>
        <taxon>Metazoa</taxon>
        <taxon>Spiralia</taxon>
        <taxon>Lophotrochozoa</taxon>
        <taxon>Platyhelminthes</taxon>
        <taxon>Monogenea</taxon>
        <taxon>Polyopisthocotylea</taxon>
        <taxon>Polystomatidea</taxon>
        <taxon>Polystomatidae</taxon>
        <taxon>Protopolystoma</taxon>
    </lineage>
</organism>
<evidence type="ECO:0000256" key="2">
    <source>
        <dbReference type="SAM" id="Phobius"/>
    </source>
</evidence>
<dbReference type="EMBL" id="CAAALY010009440">
    <property type="protein sequence ID" value="VEL10594.1"/>
    <property type="molecule type" value="Genomic_DNA"/>
</dbReference>